<name>A0A6I1EL09_9BURK</name>
<dbReference type="AlphaFoldDB" id="A0A6I1EL09"/>
<comment type="caution">
    <text evidence="3">The sequence shown here is derived from an EMBL/GenBank/DDBJ whole genome shotgun (WGS) entry which is preliminary data.</text>
</comment>
<dbReference type="RefSeq" id="WP_152158047.1">
    <property type="nucleotide sequence ID" value="NZ_WEHX01000020.1"/>
</dbReference>
<dbReference type="OrthoDB" id="784829at2"/>
<dbReference type="Pfam" id="PF06048">
    <property type="entry name" value="DUF927"/>
    <property type="match status" value="1"/>
</dbReference>
<evidence type="ECO:0000313" key="3">
    <source>
        <dbReference type="EMBL" id="KAB7661315.1"/>
    </source>
</evidence>
<feature type="compositionally biased region" description="Basic and acidic residues" evidence="1">
    <location>
        <begin position="1"/>
        <end position="12"/>
    </location>
</feature>
<proteinExistence type="predicted"/>
<dbReference type="InterPro" id="IPR009270">
    <property type="entry name" value="DUF927"/>
</dbReference>
<dbReference type="Proteomes" id="UP000430564">
    <property type="component" value="Unassembled WGS sequence"/>
</dbReference>
<evidence type="ECO:0000259" key="2">
    <source>
        <dbReference type="Pfam" id="PF06048"/>
    </source>
</evidence>
<reference evidence="3 4" key="1">
    <citation type="submission" date="2019-10" db="EMBL/GenBank/DDBJ databases">
        <title>Genome diversity of Sutterella seckii.</title>
        <authorList>
            <person name="Chaplin A.V."/>
            <person name="Sokolova S.R."/>
            <person name="Mosin K.A."/>
            <person name="Ivanova E.L."/>
            <person name="Kochetkova T.O."/>
            <person name="Goltsov A.Y."/>
            <person name="Trofimov D.Y."/>
            <person name="Efimov B.A."/>
        </authorList>
    </citation>
    <scope>NUCLEOTIDE SEQUENCE [LARGE SCALE GENOMIC DNA]</scope>
    <source>
        <strain evidence="3 4">ASD393</strain>
    </source>
</reference>
<feature type="region of interest" description="Disordered" evidence="1">
    <location>
        <begin position="1"/>
        <end position="56"/>
    </location>
</feature>
<feature type="compositionally biased region" description="Acidic residues" evidence="1">
    <location>
        <begin position="44"/>
        <end position="53"/>
    </location>
</feature>
<accession>A0A6I1EL09</accession>
<evidence type="ECO:0000313" key="4">
    <source>
        <dbReference type="Proteomes" id="UP000430564"/>
    </source>
</evidence>
<feature type="domain" description="DUF927" evidence="2">
    <location>
        <begin position="84"/>
        <end position="362"/>
    </location>
</feature>
<gene>
    <name evidence="3" type="ORF">GBM95_04790</name>
</gene>
<evidence type="ECO:0000256" key="1">
    <source>
        <dbReference type="SAM" id="MobiDB-lite"/>
    </source>
</evidence>
<sequence length="675" mass="74729">MNDLEHAKEKALSGELKATNETINAETIVKDDAANVSSEKPDVDPIDAEDNSAEDSSLREWAVNSDGSESFEADDNTRFIRKAPGIYVEKRIKDEWMVPRRICGPLRVAATAVNRDSDNWMLKLSWMDARGFTHSKVISKGDLSEGKKVVRLLLEGGLDIDALSSQTGNTDVIKFLLKHPVEKWLISIERTGWGTPGKWLILPDGTIVGTPEEEILFTGDRFMPFYEARGTLEEWQKSVAKPATKSSRIAFAICAAFAPLLLKFASACEGGFHFIGKTGCGKSSSLRAGLSVWSFADHTQPGCELGSWKTTEVGIETFADRHSNWPMFLDELGSAKASDVKNLPALIYMLVNGQGKRRGNRALKAARPMSWSAFFLSTGELTLEEMAARQNIPVDGGVKVRLANIPAVPDNVKDGVCDFLAPGEDWMKVVGDISEAASRKCYGTAGPEFARRLIEHIETNGGVETFKRRLSNRLKEWIDKSAPNAPQEVRRVGRRFALVAMAGEIATALGVLPWDSETASMFARICFESWRREYEQAESDGDAKGVPLAIFRAYPSKFAIGYEGTGQIEVMNETEPFIGYSILEEKNGEPVRMFLVPASFDQEARKLGHSGKNVVRAFRDAGLLINGKKDGPRRLASRFYKPPYKSMSHGPFYAFWVTSEMKDKYESASTFKGVR</sequence>
<organism evidence="3 4">
    <name type="scientific">Sutterella seckii</name>
    <dbReference type="NCBI Taxonomy" id="1944635"/>
    <lineage>
        <taxon>Bacteria</taxon>
        <taxon>Pseudomonadati</taxon>
        <taxon>Pseudomonadota</taxon>
        <taxon>Betaproteobacteria</taxon>
        <taxon>Burkholderiales</taxon>
        <taxon>Sutterellaceae</taxon>
        <taxon>Sutterella</taxon>
    </lineage>
</organism>
<feature type="compositionally biased region" description="Basic and acidic residues" evidence="1">
    <location>
        <begin position="28"/>
        <end position="43"/>
    </location>
</feature>
<dbReference type="EMBL" id="WEHX01000020">
    <property type="protein sequence ID" value="KAB7661315.1"/>
    <property type="molecule type" value="Genomic_DNA"/>
</dbReference>
<protein>
    <submittedName>
        <fullName evidence="3">DUF927 domain-containing protein</fullName>
    </submittedName>
</protein>